<feature type="transmembrane region" description="Helical" evidence="1">
    <location>
        <begin position="20"/>
        <end position="39"/>
    </location>
</feature>
<reference evidence="2 3" key="1">
    <citation type="journal article" date="2015" name="Stand. Genomic Sci.">
        <title>Genomic Encyclopedia of Bacterial and Archaeal Type Strains, Phase III: the genomes of soil and plant-associated and newly described type strains.</title>
        <authorList>
            <person name="Whitman W.B."/>
            <person name="Woyke T."/>
            <person name="Klenk H.P."/>
            <person name="Zhou Y."/>
            <person name="Lilburn T.G."/>
            <person name="Beck B.J."/>
            <person name="De Vos P."/>
            <person name="Vandamme P."/>
            <person name="Eisen J.A."/>
            <person name="Garrity G."/>
            <person name="Hugenholtz P."/>
            <person name="Kyrpides N.C."/>
        </authorList>
    </citation>
    <scope>NUCLEOTIDE SEQUENCE [LARGE SCALE GENOMIC DNA]</scope>
    <source>
        <strain evidence="2 3">CGMCC 1.7271</strain>
    </source>
</reference>
<dbReference type="EMBL" id="VLLE01000003">
    <property type="protein sequence ID" value="TWI83265.1"/>
    <property type="molecule type" value="Genomic_DNA"/>
</dbReference>
<feature type="transmembrane region" description="Helical" evidence="1">
    <location>
        <begin position="87"/>
        <end position="110"/>
    </location>
</feature>
<gene>
    <name evidence="2" type="ORF">IQ13_1373</name>
</gene>
<dbReference type="RefSeq" id="WP_144885338.1">
    <property type="nucleotide sequence ID" value="NZ_VLLE01000003.1"/>
</dbReference>
<name>A0A562SPQ9_9BACT</name>
<keyword evidence="1" id="KW-1133">Transmembrane helix</keyword>
<dbReference type="AlphaFoldDB" id="A0A562SPQ9"/>
<organism evidence="2 3">
    <name type="scientific">Lacibacter cauensis</name>
    <dbReference type="NCBI Taxonomy" id="510947"/>
    <lineage>
        <taxon>Bacteria</taxon>
        <taxon>Pseudomonadati</taxon>
        <taxon>Bacteroidota</taxon>
        <taxon>Chitinophagia</taxon>
        <taxon>Chitinophagales</taxon>
        <taxon>Chitinophagaceae</taxon>
        <taxon>Lacibacter</taxon>
    </lineage>
</organism>
<keyword evidence="1" id="KW-0812">Transmembrane</keyword>
<feature type="transmembrane region" description="Helical" evidence="1">
    <location>
        <begin position="116"/>
        <end position="136"/>
    </location>
</feature>
<proteinExistence type="predicted"/>
<keyword evidence="1" id="KW-0472">Membrane</keyword>
<sequence>MSKKRPSYFAYLWKSTKWIILNAVFATAPLWILCVLYFASEKKIGGDEIDLLIYDGAIFFVSISLVGAVLVDYILSGFRPMGVARFVIYLFPLVVLFAAGTNFLLIKFNIISNSRFLLTSSTTLWTVSLSILYILFVKTDLYIKEDLNNDPRL</sequence>
<protein>
    <submittedName>
        <fullName evidence="2">Uncharacterized protein</fullName>
    </submittedName>
</protein>
<dbReference type="Proteomes" id="UP000316167">
    <property type="component" value="Unassembled WGS sequence"/>
</dbReference>
<keyword evidence="3" id="KW-1185">Reference proteome</keyword>
<evidence type="ECO:0000256" key="1">
    <source>
        <dbReference type="SAM" id="Phobius"/>
    </source>
</evidence>
<accession>A0A562SPQ9</accession>
<comment type="caution">
    <text evidence="2">The sequence shown here is derived from an EMBL/GenBank/DDBJ whole genome shotgun (WGS) entry which is preliminary data.</text>
</comment>
<evidence type="ECO:0000313" key="3">
    <source>
        <dbReference type="Proteomes" id="UP000316167"/>
    </source>
</evidence>
<evidence type="ECO:0000313" key="2">
    <source>
        <dbReference type="EMBL" id="TWI83265.1"/>
    </source>
</evidence>
<feature type="transmembrane region" description="Helical" evidence="1">
    <location>
        <begin position="51"/>
        <end position="75"/>
    </location>
</feature>